<dbReference type="EMBL" id="VXIT01000013">
    <property type="protein sequence ID" value="KAA6408471.1"/>
    <property type="molecule type" value="Genomic_DNA"/>
</dbReference>
<evidence type="ECO:0000256" key="4">
    <source>
        <dbReference type="ARBA" id="ARBA00022786"/>
    </source>
</evidence>
<feature type="repeat" description="WD" evidence="6">
    <location>
        <begin position="292"/>
        <end position="333"/>
    </location>
</feature>
<proteinExistence type="inferred from homology"/>
<evidence type="ECO:0000256" key="7">
    <source>
        <dbReference type="SAM" id="MobiDB-lite"/>
    </source>
</evidence>
<dbReference type="SMART" id="SM00320">
    <property type="entry name" value="WD40"/>
    <property type="match status" value="5"/>
</dbReference>
<dbReference type="AlphaFoldDB" id="A0A5M8PGI5"/>
<evidence type="ECO:0000256" key="1">
    <source>
        <dbReference type="ARBA" id="ARBA00004906"/>
    </source>
</evidence>
<dbReference type="InterPro" id="IPR019775">
    <property type="entry name" value="WD40_repeat_CS"/>
</dbReference>
<feature type="compositionally biased region" description="Polar residues" evidence="7">
    <location>
        <begin position="611"/>
        <end position="620"/>
    </location>
</feature>
<protein>
    <submittedName>
        <fullName evidence="8">Uncharacterized protein</fullName>
    </submittedName>
</protein>
<organism evidence="8 9">
    <name type="scientific">Lasallia pustulata</name>
    <dbReference type="NCBI Taxonomy" id="136370"/>
    <lineage>
        <taxon>Eukaryota</taxon>
        <taxon>Fungi</taxon>
        <taxon>Dikarya</taxon>
        <taxon>Ascomycota</taxon>
        <taxon>Pezizomycotina</taxon>
        <taxon>Lecanoromycetes</taxon>
        <taxon>OSLEUM clade</taxon>
        <taxon>Umbilicariomycetidae</taxon>
        <taxon>Umbilicariales</taxon>
        <taxon>Umbilicariaceae</taxon>
        <taxon>Lasallia</taxon>
    </lineage>
</organism>
<dbReference type="OrthoDB" id="2096344at2759"/>
<evidence type="ECO:0000256" key="3">
    <source>
        <dbReference type="ARBA" id="ARBA00022737"/>
    </source>
</evidence>
<dbReference type="Proteomes" id="UP000324767">
    <property type="component" value="Unassembled WGS sequence"/>
</dbReference>
<dbReference type="GO" id="GO:0043161">
    <property type="term" value="P:proteasome-mediated ubiquitin-dependent protein catabolic process"/>
    <property type="evidence" value="ECO:0007669"/>
    <property type="project" value="TreeGrafter"/>
</dbReference>
<feature type="region of interest" description="Disordered" evidence="7">
    <location>
        <begin position="117"/>
        <end position="156"/>
    </location>
</feature>
<comment type="pathway">
    <text evidence="1">Protein modification; protein ubiquitination.</text>
</comment>
<dbReference type="GO" id="GO:0005634">
    <property type="term" value="C:nucleus"/>
    <property type="evidence" value="ECO:0007669"/>
    <property type="project" value="TreeGrafter"/>
</dbReference>
<feature type="compositionally biased region" description="Basic and acidic residues" evidence="7">
    <location>
        <begin position="143"/>
        <end position="156"/>
    </location>
</feature>
<evidence type="ECO:0000313" key="8">
    <source>
        <dbReference type="EMBL" id="KAA6408471.1"/>
    </source>
</evidence>
<dbReference type="GO" id="GO:0030674">
    <property type="term" value="F:protein-macromolecule adaptor activity"/>
    <property type="evidence" value="ECO:0007669"/>
    <property type="project" value="TreeGrafter"/>
</dbReference>
<dbReference type="InterPro" id="IPR051865">
    <property type="entry name" value="WD-repeat_CDT2_adapter"/>
</dbReference>
<feature type="compositionally biased region" description="Polar residues" evidence="7">
    <location>
        <begin position="631"/>
        <end position="648"/>
    </location>
</feature>
<feature type="region of interest" description="Disordered" evidence="7">
    <location>
        <begin position="1"/>
        <end position="67"/>
    </location>
</feature>
<keyword evidence="4" id="KW-0833">Ubl conjugation pathway</keyword>
<feature type="repeat" description="WD" evidence="6">
    <location>
        <begin position="667"/>
        <end position="697"/>
    </location>
</feature>
<dbReference type="PANTHER" id="PTHR22852">
    <property type="entry name" value="LETHAL 2 DENTICLELESS PROTEIN RETINOIC ACID-REGULATED NUCLEAR MATRIX-ASSOCIATED PROTEIN"/>
    <property type="match status" value="1"/>
</dbReference>
<dbReference type="PROSITE" id="PS00678">
    <property type="entry name" value="WD_REPEATS_1"/>
    <property type="match status" value="1"/>
</dbReference>
<gene>
    <name evidence="8" type="ORF">FRX48_07553</name>
</gene>
<evidence type="ECO:0000256" key="5">
    <source>
        <dbReference type="ARBA" id="ARBA00038344"/>
    </source>
</evidence>
<feature type="compositionally biased region" description="Polar residues" evidence="7">
    <location>
        <begin position="17"/>
        <end position="27"/>
    </location>
</feature>
<evidence type="ECO:0000256" key="2">
    <source>
        <dbReference type="ARBA" id="ARBA00022574"/>
    </source>
</evidence>
<dbReference type="SUPFAM" id="SSF50978">
    <property type="entry name" value="WD40 repeat-like"/>
    <property type="match status" value="1"/>
</dbReference>
<evidence type="ECO:0000256" key="6">
    <source>
        <dbReference type="PROSITE-ProRule" id="PRU00221"/>
    </source>
</evidence>
<evidence type="ECO:0000313" key="9">
    <source>
        <dbReference type="Proteomes" id="UP000324767"/>
    </source>
</evidence>
<comment type="similarity">
    <text evidence="5">Belongs to the WD repeat cdt2 family.</text>
</comment>
<feature type="repeat" description="WD" evidence="6">
    <location>
        <begin position="334"/>
        <end position="369"/>
    </location>
</feature>
<reference evidence="8 9" key="1">
    <citation type="submission" date="2019-09" db="EMBL/GenBank/DDBJ databases">
        <title>The hologenome of the rock-dwelling lichen Lasallia pustulata.</title>
        <authorList>
            <person name="Greshake Tzovaras B."/>
            <person name="Segers F."/>
            <person name="Bicker A."/>
            <person name="Dal Grande F."/>
            <person name="Otte J."/>
            <person name="Hankeln T."/>
            <person name="Schmitt I."/>
            <person name="Ebersberger I."/>
        </authorList>
    </citation>
    <scope>NUCLEOTIDE SEQUENCE [LARGE SCALE GENOMIC DNA]</scope>
    <source>
        <strain evidence="8">A1-1</strain>
    </source>
</reference>
<keyword evidence="3" id="KW-0677">Repeat</keyword>
<feature type="compositionally biased region" description="Low complexity" evidence="7">
    <location>
        <begin position="49"/>
        <end position="61"/>
    </location>
</feature>
<dbReference type="PROSITE" id="PS50294">
    <property type="entry name" value="WD_REPEATS_REGION"/>
    <property type="match status" value="1"/>
</dbReference>
<name>A0A5M8PGI5_9LECA</name>
<keyword evidence="2 6" id="KW-0853">WD repeat</keyword>
<dbReference type="PANTHER" id="PTHR22852:SF0">
    <property type="entry name" value="DENTICLELESS PROTEIN HOMOLOG"/>
    <property type="match status" value="1"/>
</dbReference>
<dbReference type="Gene3D" id="2.130.10.10">
    <property type="entry name" value="YVTN repeat-like/Quinoprotein amine dehydrogenase"/>
    <property type="match status" value="2"/>
</dbReference>
<feature type="region of interest" description="Disordered" evidence="7">
    <location>
        <begin position="611"/>
        <end position="655"/>
    </location>
</feature>
<dbReference type="InterPro" id="IPR001680">
    <property type="entry name" value="WD40_rpt"/>
</dbReference>
<dbReference type="PROSITE" id="PS50082">
    <property type="entry name" value="WD_REPEATS_2"/>
    <property type="match status" value="3"/>
</dbReference>
<accession>A0A5M8PGI5</accession>
<dbReference type="InterPro" id="IPR015943">
    <property type="entry name" value="WD40/YVTN_repeat-like_dom_sf"/>
</dbReference>
<dbReference type="InterPro" id="IPR036322">
    <property type="entry name" value="WD40_repeat_dom_sf"/>
</dbReference>
<comment type="caution">
    <text evidence="8">The sequence shown here is derived from an EMBL/GenBank/DDBJ whole genome shotgun (WGS) entry which is preliminary data.</text>
</comment>
<sequence>MARLAEKRPRKSRRTSRNPTPVENLMSSPVLPALESRVGSKPRKGPTVTPRTFTRFFTPRPSSERSERISAARQALRDITGTASNCNTSNQQRTATKDGLRAFDDTAIGFSDMLVGKKKRRIPASPDTSPDRSSPLKRKRGGSRLDPELDSDLRDNADYGQEPLQILEDARSHTISARFPLVKPIARPALGGQVGRILCRELDISCTFRCRRVISQCNTNWQSETTDFFSQPEDSYQCTSVDSTSAEQTVPFCTASCNTNSLVAIGDEDGGIRLLESAKDGKPGFSQPYLSFHPHANAILDLAFTADDMLLATASGDQTAQIIDMTTQRAITTLAGHVASVKQVRFQPGSSSVIATSSRDGSVHIWDLRCKGFKTPTRDMRVSLHPSDGTTASKNLGGEGMTWARSVKSFYEAHAIRRTDIANTAFSSSDAPSKTEAPGRKGDMSITALSFFPAGREHLFLTGSEANASVKLWDLRTTHSRRQATPLSTTTQPESHNRHRQFGLTSLALGGDGSRLYTLCRDNTVYVYSTSHLILGHAPELSLRPSRPKGSGGAEKIGLGPLYGFRHPQFHATTFYVKLALRAAAGNRSELLAVGSYGACAVLFPTDEQYTNRQSSSSDALSRRDHPETPVPTSRNRPPLSRNGSSVGLSARSGDTIPIYGHGSALVRGHSEEVTGLTWTSEGELVTVGDDFVVRCWREGPKARDLRMGGEKDGRRWGCGWAEVDGDWDSDE</sequence>
<dbReference type="Pfam" id="PF00400">
    <property type="entry name" value="WD40"/>
    <property type="match status" value="3"/>
</dbReference>